<evidence type="ECO:0000313" key="3">
    <source>
        <dbReference type="EMBL" id="VAX01038.1"/>
    </source>
</evidence>
<protein>
    <submittedName>
        <fullName evidence="3">Pentapeptide repeat family protein</fullName>
    </submittedName>
</protein>
<dbReference type="SUPFAM" id="SSF141571">
    <property type="entry name" value="Pentapeptide repeat-like"/>
    <property type="match status" value="1"/>
</dbReference>
<dbReference type="InterPro" id="IPR001646">
    <property type="entry name" value="5peptide_repeat"/>
</dbReference>
<dbReference type="PANTHER" id="PTHR14136:SF17">
    <property type="entry name" value="BTB_POZ DOMAIN-CONTAINING PROTEIN KCTD9"/>
    <property type="match status" value="1"/>
</dbReference>
<sequence length="322" mass="35810">MQIRQLWFTRRNGEVRGPFPAGQITRFILLGRIRECDELSADQQTWQPVSEVPVLIPEEMKADLQDAAAYERLMIARMREDERAARDRRGEDETTSAGVPSERRRSDDDRRTWEESEILRHREIKTAITEAAKHSKRNYFLRGAAVALLLVAVVGSALYFQAREEHESSDCNAVAQPWVNWSNCFMEGVQLVSMDLRGSRLHNANLMGANLRGSQFTGADLAYANLSLGNLTDVDLQGATLVGTNLRKGSLSGANLSGANMAYAILQNANLSNARFVDADLSNADLRGAILENTDFSGANLSQARWLDGRVCKPNSRGECKH</sequence>
<organism evidence="3">
    <name type="scientific">hydrothermal vent metagenome</name>
    <dbReference type="NCBI Taxonomy" id="652676"/>
    <lineage>
        <taxon>unclassified sequences</taxon>
        <taxon>metagenomes</taxon>
        <taxon>ecological metagenomes</taxon>
    </lineage>
</organism>
<evidence type="ECO:0000256" key="1">
    <source>
        <dbReference type="SAM" id="MobiDB-lite"/>
    </source>
</evidence>
<dbReference type="Pfam" id="PF00805">
    <property type="entry name" value="Pentapeptide"/>
    <property type="match status" value="3"/>
</dbReference>
<proteinExistence type="predicted"/>
<feature type="compositionally biased region" description="Basic and acidic residues" evidence="1">
    <location>
        <begin position="82"/>
        <end position="92"/>
    </location>
</feature>
<keyword evidence="2" id="KW-0472">Membrane</keyword>
<keyword evidence="2" id="KW-1133">Transmembrane helix</keyword>
<feature type="region of interest" description="Disordered" evidence="1">
    <location>
        <begin position="82"/>
        <end position="112"/>
    </location>
</feature>
<evidence type="ECO:0000256" key="2">
    <source>
        <dbReference type="SAM" id="Phobius"/>
    </source>
</evidence>
<dbReference type="Gene3D" id="2.160.20.80">
    <property type="entry name" value="E3 ubiquitin-protein ligase SopA"/>
    <property type="match status" value="1"/>
</dbReference>
<feature type="compositionally biased region" description="Basic and acidic residues" evidence="1">
    <location>
        <begin position="101"/>
        <end position="112"/>
    </location>
</feature>
<dbReference type="PANTHER" id="PTHR14136">
    <property type="entry name" value="BTB_POZ DOMAIN-CONTAINING PROTEIN KCTD9"/>
    <property type="match status" value="1"/>
</dbReference>
<dbReference type="InterPro" id="IPR051082">
    <property type="entry name" value="Pentapeptide-BTB/POZ_domain"/>
</dbReference>
<dbReference type="AlphaFoldDB" id="A0A3B1ANU9"/>
<name>A0A3B1ANU9_9ZZZZ</name>
<gene>
    <name evidence="3" type="ORF">MNBD_GAMMA20-1898</name>
</gene>
<reference evidence="3" key="1">
    <citation type="submission" date="2018-06" db="EMBL/GenBank/DDBJ databases">
        <authorList>
            <person name="Zhirakovskaya E."/>
        </authorList>
    </citation>
    <scope>NUCLEOTIDE SEQUENCE</scope>
</reference>
<dbReference type="EMBL" id="UOFU01000214">
    <property type="protein sequence ID" value="VAX01038.1"/>
    <property type="molecule type" value="Genomic_DNA"/>
</dbReference>
<feature type="transmembrane region" description="Helical" evidence="2">
    <location>
        <begin position="139"/>
        <end position="160"/>
    </location>
</feature>
<accession>A0A3B1ANU9</accession>
<keyword evidence="2" id="KW-0812">Transmembrane</keyword>